<dbReference type="GO" id="GO:0003700">
    <property type="term" value="F:DNA-binding transcription factor activity"/>
    <property type="evidence" value="ECO:0007669"/>
    <property type="project" value="InterPro"/>
</dbReference>
<sequence>MGALSSLGGLGLGLPISVGLGFAVGKWWFGFGLTARVVEGWLGLVGVVVIRWLGVVDSVGLGLCRGLEWFHRWVWVFAEAWGGFIGGFGSLPRPGVVESVAWGGCWVCTAEIGLGWVVESVAWGGCWVCTAEIGLGWWVCAGFGSLPRLTTVVVVVAAVGGKTVLDIRTQSHGLTGSQSHRLTHGLSISDSISRCHRHHHSHGVTAAIHGCSLSLSLCSKLQVLFLKKAQSVSQVHNETDEFRSYPPREDFMSLSMKMTCVLSREECQLWVVMTWLIWNARNSTTTITMSDPLASAFHATESYMDFQQQYEHQVGNSPLASQFPTYNSHILSCQSSGCSTDSADQADSNYDFRDSLKSLVKSHLCNNQSYCSNSSSDMSNKVPCNNSSKPFPHDQNKLLGENAAFVIRKQLSLPSHANQCLNVCHGSSSKPTPSNKKRIRWTQDLHEQFVKCVNRLGGAESATDAFCYPLLLLVITEGKFVMYKH</sequence>
<protein>
    <submittedName>
        <fullName evidence="2">Uncharacterized protein</fullName>
    </submittedName>
</protein>
<dbReference type="AlphaFoldDB" id="A0A2N9EG85"/>
<keyword evidence="1" id="KW-0812">Transmembrane</keyword>
<dbReference type="EMBL" id="OIVN01000074">
    <property type="protein sequence ID" value="SPC73775.1"/>
    <property type="molecule type" value="Genomic_DNA"/>
</dbReference>
<accession>A0A2N9EG85</accession>
<reference evidence="2" key="1">
    <citation type="submission" date="2018-02" db="EMBL/GenBank/DDBJ databases">
        <authorList>
            <person name="Cohen D.B."/>
            <person name="Kent A.D."/>
        </authorList>
    </citation>
    <scope>NUCLEOTIDE SEQUENCE</scope>
</reference>
<dbReference type="PANTHER" id="PTHR31314:SF7">
    <property type="entry name" value="MYB FAMILY TRANSCRIPTION FACTOR PHL5"/>
    <property type="match status" value="1"/>
</dbReference>
<dbReference type="InterPro" id="IPR046955">
    <property type="entry name" value="PHR1-like"/>
</dbReference>
<name>A0A2N9EG85_FAGSY</name>
<proteinExistence type="predicted"/>
<feature type="transmembrane region" description="Helical" evidence="1">
    <location>
        <begin position="41"/>
        <end position="61"/>
    </location>
</feature>
<dbReference type="Gene3D" id="1.10.10.60">
    <property type="entry name" value="Homeodomain-like"/>
    <property type="match status" value="1"/>
</dbReference>
<evidence type="ECO:0000313" key="2">
    <source>
        <dbReference type="EMBL" id="SPC73775.1"/>
    </source>
</evidence>
<dbReference type="PANTHER" id="PTHR31314">
    <property type="entry name" value="MYB FAMILY TRANSCRIPTION FACTOR PHL7-LIKE"/>
    <property type="match status" value="1"/>
</dbReference>
<keyword evidence="1" id="KW-0472">Membrane</keyword>
<evidence type="ECO:0000256" key="1">
    <source>
        <dbReference type="SAM" id="Phobius"/>
    </source>
</evidence>
<keyword evidence="1" id="KW-1133">Transmembrane helix</keyword>
<feature type="transmembrane region" description="Helical" evidence="1">
    <location>
        <begin position="7"/>
        <end position="29"/>
    </location>
</feature>
<organism evidence="2">
    <name type="scientific">Fagus sylvatica</name>
    <name type="common">Beechnut</name>
    <dbReference type="NCBI Taxonomy" id="28930"/>
    <lineage>
        <taxon>Eukaryota</taxon>
        <taxon>Viridiplantae</taxon>
        <taxon>Streptophyta</taxon>
        <taxon>Embryophyta</taxon>
        <taxon>Tracheophyta</taxon>
        <taxon>Spermatophyta</taxon>
        <taxon>Magnoliopsida</taxon>
        <taxon>eudicotyledons</taxon>
        <taxon>Gunneridae</taxon>
        <taxon>Pentapetalae</taxon>
        <taxon>rosids</taxon>
        <taxon>fabids</taxon>
        <taxon>Fagales</taxon>
        <taxon>Fagaceae</taxon>
        <taxon>Fagus</taxon>
    </lineage>
</organism>
<gene>
    <name evidence="2" type="ORF">FSB_LOCUS1657</name>
</gene>